<evidence type="ECO:0008006" key="3">
    <source>
        <dbReference type="Google" id="ProtNLM"/>
    </source>
</evidence>
<comment type="caution">
    <text evidence="1">The sequence shown here is derived from an EMBL/GenBank/DDBJ whole genome shotgun (WGS) entry which is preliminary data.</text>
</comment>
<protein>
    <recommendedName>
        <fullName evidence="3">HNH endonuclease</fullName>
    </recommendedName>
</protein>
<dbReference type="Proteomes" id="UP000255365">
    <property type="component" value="Unassembled WGS sequence"/>
</dbReference>
<organism evidence="1 2">
    <name type="scientific">Pseudomonas jessenii</name>
    <dbReference type="NCBI Taxonomy" id="77298"/>
    <lineage>
        <taxon>Bacteria</taxon>
        <taxon>Pseudomonadati</taxon>
        <taxon>Pseudomonadota</taxon>
        <taxon>Gammaproteobacteria</taxon>
        <taxon>Pseudomonadales</taxon>
        <taxon>Pseudomonadaceae</taxon>
        <taxon>Pseudomonas</taxon>
    </lineage>
</organism>
<accession>A0A370S916</accession>
<dbReference type="Gene3D" id="1.10.30.50">
    <property type="match status" value="1"/>
</dbReference>
<dbReference type="EMBL" id="QRAV01000014">
    <property type="protein sequence ID" value="RDL16212.1"/>
    <property type="molecule type" value="Genomic_DNA"/>
</dbReference>
<sequence length="303" mass="34855">MISSIVRNWCDAEAEHRLYLSNLMKKYFMANEGFRGPQMVYKTVAYYFIKNVEKLVLSHDRKDFLLSIELFIKSKADLGEASALFVKAVEQVFNYKRFTTKGSGWNAYALCRKSKARICPYCNHAYAFTVQSDSGDFRPTLDHFYYKDEYPHLALTLYNLVPSCSSCNSSLKGQADFFEVPHLNPLFDEENIQFYLSAGGDPTELVEAIQSRRADVLVKAKAMRACSESESSLKTFVINERYETLSVEAIDFYLAKRNYDEAALNTQLDFVFDEATLLRFDRASYSKYLLGKMYADIYDALSK</sequence>
<name>A0A370S916_PSEJE</name>
<gene>
    <name evidence="1" type="ORF">DEU51_11469</name>
</gene>
<dbReference type="RefSeq" id="WP_115147673.1">
    <property type="nucleotide sequence ID" value="NZ_QRAV01000014.1"/>
</dbReference>
<evidence type="ECO:0000313" key="2">
    <source>
        <dbReference type="Proteomes" id="UP000255365"/>
    </source>
</evidence>
<proteinExistence type="predicted"/>
<evidence type="ECO:0000313" key="1">
    <source>
        <dbReference type="EMBL" id="RDL16212.1"/>
    </source>
</evidence>
<reference evidence="1 2" key="1">
    <citation type="submission" date="2018-07" db="EMBL/GenBank/DDBJ databases">
        <title>Genome sequencing of rice bacterial endophytes.</title>
        <authorList>
            <person name="Venturi V."/>
        </authorList>
    </citation>
    <scope>NUCLEOTIDE SEQUENCE [LARGE SCALE GENOMIC DNA]</scope>
    <source>
        <strain evidence="1 2">E2333</strain>
    </source>
</reference>
<dbReference type="AlphaFoldDB" id="A0A370S916"/>